<dbReference type="PIRSF" id="PIRSF000112">
    <property type="entry name" value="Glycerol_dehydrogenase"/>
    <property type="match status" value="1"/>
</dbReference>
<evidence type="ECO:0000313" key="11">
    <source>
        <dbReference type="EMBL" id="MBB5337324.1"/>
    </source>
</evidence>
<keyword evidence="12" id="KW-1185">Reference proteome</keyword>
<feature type="binding site" evidence="9">
    <location>
        <begin position="115"/>
        <end position="118"/>
    </location>
    <ligand>
        <name>NAD(+)</name>
        <dbReference type="ChEBI" id="CHEBI:57540"/>
    </ligand>
</feature>
<evidence type="ECO:0000256" key="3">
    <source>
        <dbReference type="ARBA" id="ARBA00023027"/>
    </source>
</evidence>
<evidence type="ECO:0000256" key="4">
    <source>
        <dbReference type="ARBA" id="ARBA00037918"/>
    </source>
</evidence>
<feature type="binding site" evidence="8">
    <location>
        <position position="270"/>
    </location>
    <ligand>
        <name>glycerol</name>
        <dbReference type="ChEBI" id="CHEBI:17754"/>
    </ligand>
</feature>
<evidence type="ECO:0000256" key="2">
    <source>
        <dbReference type="ARBA" id="ARBA00023002"/>
    </source>
</evidence>
<comment type="catalytic activity">
    <reaction evidence="7">
        <text>glycerol + NAD(+) = dihydroxyacetone + NADH + H(+)</text>
        <dbReference type="Rhea" id="RHEA:13769"/>
        <dbReference type="ChEBI" id="CHEBI:15378"/>
        <dbReference type="ChEBI" id="CHEBI:16016"/>
        <dbReference type="ChEBI" id="CHEBI:17754"/>
        <dbReference type="ChEBI" id="CHEBI:57540"/>
        <dbReference type="ChEBI" id="CHEBI:57945"/>
        <dbReference type="EC" id="1.1.1.6"/>
    </reaction>
</comment>
<organism evidence="11 12">
    <name type="scientific">Pectinatus brassicae</name>
    <dbReference type="NCBI Taxonomy" id="862415"/>
    <lineage>
        <taxon>Bacteria</taxon>
        <taxon>Bacillati</taxon>
        <taxon>Bacillota</taxon>
        <taxon>Negativicutes</taxon>
        <taxon>Selenomonadales</taxon>
        <taxon>Selenomonadaceae</taxon>
        <taxon>Pectinatus</taxon>
    </lineage>
</organism>
<dbReference type="EMBL" id="JACHFH010000042">
    <property type="protein sequence ID" value="MBB5337324.1"/>
    <property type="molecule type" value="Genomic_DNA"/>
</dbReference>
<evidence type="ECO:0000256" key="8">
    <source>
        <dbReference type="PIRSR" id="PIRSR000112-1"/>
    </source>
</evidence>
<dbReference type="Gene3D" id="3.40.50.1970">
    <property type="match status" value="1"/>
</dbReference>
<dbReference type="RefSeq" id="WP_183863058.1">
    <property type="nucleotide sequence ID" value="NZ_JACHFH010000042.1"/>
</dbReference>
<dbReference type="EC" id="1.1.1.6" evidence="5"/>
<feature type="domain" description="Alcohol dehydrogenase iron-type/glycerol dehydrogenase GldA" evidence="10">
    <location>
        <begin position="14"/>
        <end position="134"/>
    </location>
</feature>
<accession>A0A840UWV6</accession>
<feature type="binding site" evidence="8">
    <location>
        <position position="253"/>
    </location>
    <ligand>
        <name>glycerol</name>
        <dbReference type="ChEBI" id="CHEBI:17754"/>
    </ligand>
</feature>
<feature type="binding site" evidence="9">
    <location>
        <position position="124"/>
    </location>
    <ligand>
        <name>NAD(+)</name>
        <dbReference type="ChEBI" id="CHEBI:57540"/>
    </ligand>
</feature>
<evidence type="ECO:0000259" key="10">
    <source>
        <dbReference type="Pfam" id="PF00465"/>
    </source>
</evidence>
<comment type="caution">
    <text evidence="11">The sequence shown here is derived from an EMBL/GenBank/DDBJ whole genome shotgun (WGS) entry which is preliminary data.</text>
</comment>
<keyword evidence="8" id="KW-0862">Zinc</keyword>
<protein>
    <recommendedName>
        <fullName evidence="6">Glycerol dehydrogenase</fullName>
        <ecNumber evidence="5">1.1.1.6</ecNumber>
    </recommendedName>
</protein>
<reference evidence="11 12" key="1">
    <citation type="submission" date="2020-08" db="EMBL/GenBank/DDBJ databases">
        <title>Genomic Encyclopedia of Type Strains, Phase IV (KMG-IV): sequencing the most valuable type-strain genomes for metagenomic binning, comparative biology and taxonomic classification.</title>
        <authorList>
            <person name="Goeker M."/>
        </authorList>
    </citation>
    <scope>NUCLEOTIDE SEQUENCE [LARGE SCALE GENOMIC DNA]</scope>
    <source>
        <strain evidence="11 12">DSM 24661</strain>
    </source>
</reference>
<feature type="binding site" evidence="9">
    <location>
        <position position="126"/>
    </location>
    <ligand>
        <name>NAD(+)</name>
        <dbReference type="ChEBI" id="CHEBI:57540"/>
    </ligand>
</feature>
<comment type="cofactor">
    <cofactor evidence="8">
        <name>Zn(2+)</name>
        <dbReference type="ChEBI" id="CHEBI:29105"/>
    </cofactor>
    <text evidence="8">Binds 1 zinc ion per subunit.</text>
</comment>
<dbReference type="InterPro" id="IPR016205">
    <property type="entry name" value="Glycerol_DH"/>
</dbReference>
<proteinExistence type="predicted"/>
<evidence type="ECO:0000256" key="1">
    <source>
        <dbReference type="ARBA" id="ARBA00022723"/>
    </source>
</evidence>
<sequence>MHSTTYLPSYTITDAYDNIANICCAYGKTAVVIGGKTAISKAKDELLSAINDSDLQISDFLWFGGNATHKNINNLLANSAVKTADMIFAVGGGRAVDTAKAVADKSEKPVFTFPTIASNCAPVTSLCILYNEDGSFGEFYMGKRPAIHSFINTSIIVKAPIMYFRAGIGDALSKQYEAEFNARKAELNHSNELGLQISRNCSRQLLKYGIAALADAKAQTASTAFAETAATIIVNTGLVSVLVDNCYNSSLAHAAYISRTQLADCESHMHGEIVDYGVLFLLTLDGQLDERNKVYAFNKKAGLPVCLNDIGVNNNDLDKFIQVISEDKYINYAPYTVDKNKIKTAIDDLEKYHQSQI</sequence>
<evidence type="ECO:0000256" key="6">
    <source>
        <dbReference type="ARBA" id="ARBA00040132"/>
    </source>
</evidence>
<evidence type="ECO:0000256" key="5">
    <source>
        <dbReference type="ARBA" id="ARBA00039147"/>
    </source>
</evidence>
<dbReference type="Proteomes" id="UP000559117">
    <property type="component" value="Unassembled WGS sequence"/>
</dbReference>
<comment type="pathway">
    <text evidence="4">Polyol metabolism; glycerol fermentation; glycerone phosphate from glycerol (oxidative route): step 1/2.</text>
</comment>
<keyword evidence="1 8" id="KW-0479">Metal-binding</keyword>
<dbReference type="PANTHER" id="PTHR43616:SF5">
    <property type="entry name" value="GLYCEROL DEHYDROGENASE 1"/>
    <property type="match status" value="1"/>
</dbReference>
<dbReference type="InterPro" id="IPR001670">
    <property type="entry name" value="ADH_Fe/GldA"/>
</dbReference>
<dbReference type="CDD" id="cd08171">
    <property type="entry name" value="GlyDH-like"/>
    <property type="match status" value="1"/>
</dbReference>
<dbReference type="GO" id="GO:0008888">
    <property type="term" value="F:glycerol dehydrogenase (NAD+) activity"/>
    <property type="evidence" value="ECO:0007669"/>
    <property type="project" value="UniProtKB-EC"/>
</dbReference>
<dbReference type="SUPFAM" id="SSF56796">
    <property type="entry name" value="Dehydroquinate synthase-like"/>
    <property type="match status" value="1"/>
</dbReference>
<feature type="binding site" evidence="9">
    <location>
        <begin position="93"/>
        <end position="97"/>
    </location>
    <ligand>
        <name>NAD(+)</name>
        <dbReference type="ChEBI" id="CHEBI:57540"/>
    </ligand>
</feature>
<evidence type="ECO:0000313" key="12">
    <source>
        <dbReference type="Proteomes" id="UP000559117"/>
    </source>
</evidence>
<dbReference type="PANTHER" id="PTHR43616">
    <property type="entry name" value="GLYCEROL DEHYDROGENASE"/>
    <property type="match status" value="1"/>
</dbReference>
<evidence type="ECO:0000256" key="7">
    <source>
        <dbReference type="ARBA" id="ARBA00049006"/>
    </source>
</evidence>
<gene>
    <name evidence="11" type="ORF">HNR32_002485</name>
</gene>
<dbReference type="AlphaFoldDB" id="A0A840UWV6"/>
<evidence type="ECO:0000256" key="9">
    <source>
        <dbReference type="PIRSR" id="PIRSR000112-3"/>
    </source>
</evidence>
<dbReference type="Pfam" id="PF00465">
    <property type="entry name" value="Fe-ADH"/>
    <property type="match status" value="1"/>
</dbReference>
<feature type="binding site" evidence="8">
    <location>
        <position position="170"/>
    </location>
    <ligand>
        <name>glycerol</name>
        <dbReference type="ChEBI" id="CHEBI:17754"/>
    </ligand>
</feature>
<feature type="binding site" evidence="9">
    <location>
        <position position="130"/>
    </location>
    <ligand>
        <name>NAD(+)</name>
        <dbReference type="ChEBI" id="CHEBI:57540"/>
    </ligand>
</feature>
<dbReference type="GO" id="GO:0046872">
    <property type="term" value="F:metal ion binding"/>
    <property type="evidence" value="ECO:0007669"/>
    <property type="project" value="UniProtKB-KW"/>
</dbReference>
<keyword evidence="3 9" id="KW-0520">NAD</keyword>
<keyword evidence="2 11" id="KW-0560">Oxidoreductase</keyword>
<name>A0A840UWV6_9FIRM</name>
<dbReference type="Gene3D" id="1.20.1090.10">
    <property type="entry name" value="Dehydroquinate synthase-like - alpha domain"/>
    <property type="match status" value="1"/>
</dbReference>